<dbReference type="InterPro" id="IPR029705">
    <property type="entry name" value="VPS35L"/>
</dbReference>
<feature type="compositionally biased region" description="Basic and acidic residues" evidence="6">
    <location>
        <begin position="232"/>
        <end position="241"/>
    </location>
</feature>
<proteinExistence type="inferred from homology"/>
<sequence>MGSATLDSDAKTALPRLNKGASAEVVNAASNGVAKWRIAPRIQAPLAAEVTLKPVDVAELHPLTSSGTAQEATGPLERAHEQEVEVVVLEDPTTAPHNLPTPTETTKSGHTEVVALREGELDPLGALMMDESPESPVKAGIGSTRSAQEAFAASASSSRLVDSTPPTIKQLWKTHKDRVLAKYSTETFKIKASMLELNDLESEISYTSTAAYQREDDSVGTDSIHVVRKSRARLEQLERRPSNSSTQGGNKSRGDNTVEITQSEYVARIKTMEADLVKAWNQNQKVQALRIAIKCVKQLSDTSSAPQLYPCAFVLVSDILDTFGNLVFERIKARASEDENGQPLPTPLGESFTSDEVNIQAKETCRNWFYKIACIRELLPRIYIEIALLKCYRFLCDGEFPQIVARLASMIKGVGEPMVALYTRLYLALASTELVNPGEKAAVLTSLYDYFFAFQQYQLNKLDQYLTSQQLTHEAYLALHSPAIEWLMKCAAHSSTEIVFEALLSHYREFSDNSMVLKHLCESFGPEYYALNPIPMLQLMRLASPSQYSKCHLYSILAIQLSSARAIAGGSKEEKLQFLNEAWASITSQEKIEQYMECAAAYMKLIVAHYTHREAMILLKDVVRHLNSAIPDELTAKVYNLLGALIENVVYGAQQHYEFFRRLIPSGEFLTLMGMFRREASVGVAKKVLQAFVNTEAGDNSTQTKTNNLGNFRLHVLGPEAAVAHTLFVICCRVHDALDSLSTATERFEATKDITGFISRLGYTKDEAASDIERQEEEDALLMLYIDCRSAFYKLEPIKITLTKYVLALAVQGFERLDGSTGDAAERRRTFIKSCLAYAHITIPSISDLFQRLELTVLCGKVSLLANCLPQMDAFLKSAIMIVAELDYVSVCKSKNDDAMGDLKTSEDSPDTLLCVLTELTTLLIYAPTLTDDEPFYFVDALRRALFERMQWPPSSAAARIRLAAKTARVKLLLVFLQLYGLWGQSKLPHRLPGVDSNDVLYGGDDAFQHRAQAAFSSSTEEIAREIEAMAHEGSDDSKVVSTELMLLFIMRVAPFLSLDEELIVEVEPSVDGSSRRPRRQRSGAILLRKCLSFAKERLQEGTRRVTEPSMRAKKEAVQDMYGTTRVMLQTLTQSTKKRTMFMTDGARHALTALEEFLHTQE</sequence>
<keyword evidence="5" id="KW-0653">Protein transport</keyword>
<evidence type="ECO:0000256" key="6">
    <source>
        <dbReference type="SAM" id="MobiDB-lite"/>
    </source>
</evidence>
<organism evidence="7 8">
    <name type="scientific">Pythium oligandrum</name>
    <name type="common">Mycoparasitic fungus</name>
    <dbReference type="NCBI Taxonomy" id="41045"/>
    <lineage>
        <taxon>Eukaryota</taxon>
        <taxon>Sar</taxon>
        <taxon>Stramenopiles</taxon>
        <taxon>Oomycota</taxon>
        <taxon>Peronosporomycetes</taxon>
        <taxon>Pythiales</taxon>
        <taxon>Pythiaceae</taxon>
        <taxon>Pythium</taxon>
    </lineage>
</organism>
<evidence type="ECO:0000256" key="3">
    <source>
        <dbReference type="ARBA" id="ARBA00022448"/>
    </source>
</evidence>
<dbReference type="GO" id="GO:0015031">
    <property type="term" value="P:protein transport"/>
    <property type="evidence" value="ECO:0007669"/>
    <property type="project" value="UniProtKB-KW"/>
</dbReference>
<evidence type="ECO:0000256" key="1">
    <source>
        <dbReference type="ARBA" id="ARBA00004177"/>
    </source>
</evidence>
<dbReference type="AlphaFoldDB" id="A0A8K1CUG7"/>
<keyword evidence="8" id="KW-1185">Reference proteome</keyword>
<dbReference type="PANTHER" id="PTHR13673:SF0">
    <property type="entry name" value="VPS35 ENDOSOMAL PROTEIN-SORTING FACTOR-LIKE"/>
    <property type="match status" value="1"/>
</dbReference>
<accession>A0A8K1CUG7</accession>
<evidence type="ECO:0000256" key="4">
    <source>
        <dbReference type="ARBA" id="ARBA00022753"/>
    </source>
</evidence>
<keyword evidence="4" id="KW-0967">Endosome</keyword>
<reference evidence="7" key="1">
    <citation type="submission" date="2019-03" db="EMBL/GenBank/DDBJ databases">
        <title>Long read genome sequence of the mycoparasitic Pythium oligandrum ATCC 38472 isolated from sugarbeet rhizosphere.</title>
        <authorList>
            <person name="Gaulin E."/>
        </authorList>
    </citation>
    <scope>NUCLEOTIDE SEQUENCE</scope>
    <source>
        <strain evidence="7">ATCC 38472_TT</strain>
    </source>
</reference>
<evidence type="ECO:0000313" key="7">
    <source>
        <dbReference type="EMBL" id="TMW69183.1"/>
    </source>
</evidence>
<evidence type="ECO:0000256" key="2">
    <source>
        <dbReference type="ARBA" id="ARBA00010704"/>
    </source>
</evidence>
<feature type="region of interest" description="Disordered" evidence="6">
    <location>
        <begin position="232"/>
        <end position="258"/>
    </location>
</feature>
<dbReference type="PANTHER" id="PTHR13673">
    <property type="entry name" value="ESOPHAGEAL CANCER ASSOCIATED PROTEIN"/>
    <property type="match status" value="1"/>
</dbReference>
<dbReference type="GO" id="GO:0005768">
    <property type="term" value="C:endosome"/>
    <property type="evidence" value="ECO:0007669"/>
    <property type="project" value="UniProtKB-SubCell"/>
</dbReference>
<comment type="caution">
    <text evidence="7">The sequence shown here is derived from an EMBL/GenBank/DDBJ whole genome shotgun (WGS) entry which is preliminary data.</text>
</comment>
<dbReference type="OrthoDB" id="1734063at2759"/>
<protein>
    <submittedName>
        <fullName evidence="7">Uncharacterized protein</fullName>
    </submittedName>
</protein>
<evidence type="ECO:0000256" key="5">
    <source>
        <dbReference type="ARBA" id="ARBA00022927"/>
    </source>
</evidence>
<dbReference type="GO" id="GO:0032456">
    <property type="term" value="P:endocytic recycling"/>
    <property type="evidence" value="ECO:0007669"/>
    <property type="project" value="InterPro"/>
</dbReference>
<keyword evidence="3" id="KW-0813">Transport</keyword>
<name>A0A8K1CUG7_PYTOL</name>
<comment type="subcellular location">
    <subcellularLocation>
        <location evidence="1">Endosome</location>
    </subcellularLocation>
</comment>
<comment type="similarity">
    <text evidence="2">Belongs to the VPS35L family.</text>
</comment>
<evidence type="ECO:0000313" key="8">
    <source>
        <dbReference type="Proteomes" id="UP000794436"/>
    </source>
</evidence>
<dbReference type="Proteomes" id="UP000794436">
    <property type="component" value="Unassembled WGS sequence"/>
</dbReference>
<gene>
    <name evidence="7" type="ORF">Poli38472_001339</name>
</gene>
<dbReference type="EMBL" id="SPLM01000001">
    <property type="protein sequence ID" value="TMW69183.1"/>
    <property type="molecule type" value="Genomic_DNA"/>
</dbReference>